<feature type="domain" description="Recombinase" evidence="5">
    <location>
        <begin position="178"/>
        <end position="297"/>
    </location>
</feature>
<evidence type="ECO:0000259" key="5">
    <source>
        <dbReference type="PROSITE" id="PS51737"/>
    </source>
</evidence>
<feature type="domain" description="Resolvase/invertase-type recombinase catalytic" evidence="4">
    <location>
        <begin position="3"/>
        <end position="166"/>
    </location>
</feature>
<reference evidence="6 7" key="1">
    <citation type="submission" date="2020-11" db="EMBL/GenBank/DDBJ databases">
        <title>The genome sequence of Novosphingobium sp. 1Y9A.</title>
        <authorList>
            <person name="Liu Y."/>
        </authorList>
    </citation>
    <scope>NUCLEOTIDE SEQUENCE [LARGE SCALE GENOMIC DNA]</scope>
    <source>
        <strain evidence="6 7">1Y9A</strain>
    </source>
</reference>
<name>A0ABS0HG59_9SPHN</name>
<dbReference type="InterPro" id="IPR006119">
    <property type="entry name" value="Resolv_N"/>
</dbReference>
<evidence type="ECO:0000256" key="3">
    <source>
        <dbReference type="SAM" id="MobiDB-lite"/>
    </source>
</evidence>
<dbReference type="Gene3D" id="3.90.1750.20">
    <property type="entry name" value="Putative Large Serine Recombinase, Chain B, Domain 2"/>
    <property type="match status" value="1"/>
</dbReference>
<dbReference type="PROSITE" id="PS51736">
    <property type="entry name" value="RECOMBINASES_3"/>
    <property type="match status" value="1"/>
</dbReference>
<keyword evidence="1" id="KW-0238">DNA-binding</keyword>
<evidence type="ECO:0000256" key="2">
    <source>
        <dbReference type="ARBA" id="ARBA00023172"/>
    </source>
</evidence>
<dbReference type="InterPro" id="IPR050639">
    <property type="entry name" value="SSR_resolvase"/>
</dbReference>
<accession>A0ABS0HG59</accession>
<comment type="caution">
    <text evidence="6">The sequence shown here is derived from an EMBL/GenBank/DDBJ whole genome shotgun (WGS) entry which is preliminary data.</text>
</comment>
<evidence type="ECO:0000313" key="7">
    <source>
        <dbReference type="Proteomes" id="UP000600799"/>
    </source>
</evidence>
<dbReference type="InterPro" id="IPR025827">
    <property type="entry name" value="Zn_ribbon_recom_dom"/>
</dbReference>
<evidence type="ECO:0000313" key="6">
    <source>
        <dbReference type="EMBL" id="MBF9151252.1"/>
    </source>
</evidence>
<keyword evidence="2" id="KW-0233">DNA recombination</keyword>
<organism evidence="6 7">
    <name type="scientific">Novosphingobium jiangmenense</name>
    <dbReference type="NCBI Taxonomy" id="2791981"/>
    <lineage>
        <taxon>Bacteria</taxon>
        <taxon>Pseudomonadati</taxon>
        <taxon>Pseudomonadota</taxon>
        <taxon>Alphaproteobacteria</taxon>
        <taxon>Sphingomonadales</taxon>
        <taxon>Sphingomonadaceae</taxon>
        <taxon>Novosphingobium</taxon>
    </lineage>
</organism>
<dbReference type="Proteomes" id="UP000600799">
    <property type="component" value="Unassembled WGS sequence"/>
</dbReference>
<dbReference type="CDD" id="cd00338">
    <property type="entry name" value="Ser_Recombinase"/>
    <property type="match status" value="1"/>
</dbReference>
<dbReference type="Gene3D" id="3.40.50.1390">
    <property type="entry name" value="Resolvase, N-terminal catalytic domain"/>
    <property type="match status" value="1"/>
</dbReference>
<proteinExistence type="predicted"/>
<dbReference type="SUPFAM" id="SSF53041">
    <property type="entry name" value="Resolvase-like"/>
    <property type="match status" value="1"/>
</dbReference>
<dbReference type="InterPro" id="IPR038109">
    <property type="entry name" value="DNA_bind_recomb_sf"/>
</dbReference>
<sequence>MAKVYSYSRFSTPEQSKGDSYRRQTEAARAFADRHGLELDEALTFHDEGVSAFKGGNLAPGAALAQFRERVREGLIEPGSILLIESLDRLSRMEPLDAMAELTDLLRSGVNVATLTDGRVYSRETLRQDNGLGLMVALMVAVRAHEESAIKGRRVAAAWNEKRRKVRAGEAERLTRKAPAWLVADGSGWQVDEDRAAIVRRVYSLTLSGEGEHKIAERFNREGVPPLGRGRIWHRSSVAKLLRNRAVIGELTPGHIEHREGRKVRVEEEPIAGAFPAIIEQETWLAVRALKDGETGAARGLAGSRPIANILAGLARCPLCGGAMTRVYKGSVAKAGVARLVCTRAKAGAGCSYQSVRLPDVEGAILSHPELALKDIPAGKAGQDLDREALSLESNIAGTVAHMTDLAEALEAHPSKAGAARLAKLEAELGTLQAALEAVEERRTMTDQGLIRARAERLFDALEAASGEASPDKGLVNAAMRVLFSGVTVDYRTGELRFHWKQGGETALAYGRAFP</sequence>
<dbReference type="Pfam" id="PF13408">
    <property type="entry name" value="Zn_ribbon_recom"/>
    <property type="match status" value="1"/>
</dbReference>
<dbReference type="PANTHER" id="PTHR30461:SF2">
    <property type="entry name" value="SERINE RECOMBINASE PINE-RELATED"/>
    <property type="match status" value="1"/>
</dbReference>
<dbReference type="RefSeq" id="WP_196275571.1">
    <property type="nucleotide sequence ID" value="NZ_JADQDC010000005.1"/>
</dbReference>
<keyword evidence="7" id="KW-1185">Reference proteome</keyword>
<dbReference type="PROSITE" id="PS51737">
    <property type="entry name" value="RECOMBINASE_DNA_BIND"/>
    <property type="match status" value="1"/>
</dbReference>
<dbReference type="InterPro" id="IPR011109">
    <property type="entry name" value="DNA_bind_recombinase_dom"/>
</dbReference>
<dbReference type="Pfam" id="PF00239">
    <property type="entry name" value="Resolvase"/>
    <property type="match status" value="1"/>
</dbReference>
<evidence type="ECO:0000256" key="1">
    <source>
        <dbReference type="ARBA" id="ARBA00023125"/>
    </source>
</evidence>
<dbReference type="PANTHER" id="PTHR30461">
    <property type="entry name" value="DNA-INVERTASE FROM LAMBDOID PROPHAGE"/>
    <property type="match status" value="1"/>
</dbReference>
<gene>
    <name evidence="6" type="ORF">I2488_09590</name>
</gene>
<evidence type="ECO:0000259" key="4">
    <source>
        <dbReference type="PROSITE" id="PS51736"/>
    </source>
</evidence>
<dbReference type="Pfam" id="PF07508">
    <property type="entry name" value="Recombinase"/>
    <property type="match status" value="1"/>
</dbReference>
<feature type="region of interest" description="Disordered" evidence="3">
    <location>
        <begin position="1"/>
        <end position="23"/>
    </location>
</feature>
<protein>
    <submittedName>
        <fullName evidence="6">Recombinase family protein</fullName>
    </submittedName>
</protein>
<dbReference type="InterPro" id="IPR036162">
    <property type="entry name" value="Resolvase-like_N_sf"/>
</dbReference>
<dbReference type="SMART" id="SM00857">
    <property type="entry name" value="Resolvase"/>
    <property type="match status" value="1"/>
</dbReference>
<dbReference type="EMBL" id="JADQDC010000005">
    <property type="protein sequence ID" value="MBF9151252.1"/>
    <property type="molecule type" value="Genomic_DNA"/>
</dbReference>